<comment type="caution">
    <text evidence="1">The sequence shown here is derived from an EMBL/GenBank/DDBJ whole genome shotgun (WGS) entry which is preliminary data.</text>
</comment>
<organism evidence="1 2">
    <name type="scientific">Vibrio scophthalmi</name>
    <dbReference type="NCBI Taxonomy" id="45658"/>
    <lineage>
        <taxon>Bacteria</taxon>
        <taxon>Pseudomonadati</taxon>
        <taxon>Pseudomonadota</taxon>
        <taxon>Gammaproteobacteria</taxon>
        <taxon>Vibrionales</taxon>
        <taxon>Vibrionaceae</taxon>
        <taxon>Vibrio</taxon>
    </lineage>
</organism>
<sequence length="63" mass="7219">MEIDHLYKGMLIDCHHGISEVLIVDSVTRSVLVKNTKTHHQEALGLDEVFDEPQLHPGCDKYY</sequence>
<name>A0A1B1NL16_9VIBR</name>
<accession>A0A1B1NL16</accession>
<evidence type="ECO:0000313" key="2">
    <source>
        <dbReference type="Proteomes" id="UP000095131"/>
    </source>
</evidence>
<gene>
    <name evidence="1" type="ORF">VSF3289_00481</name>
</gene>
<proteinExistence type="predicted"/>
<protein>
    <submittedName>
        <fullName evidence="1">Uncharacterized protein</fullName>
    </submittedName>
</protein>
<reference evidence="1 2" key="1">
    <citation type="submission" date="2016-08" db="EMBL/GenBank/DDBJ databases">
        <title>Genome sequencing of Vibrio scophthalmi strain FP3289, an isolated from Paralichthys olivaceus.</title>
        <authorList>
            <person name="Han H.-J."/>
        </authorList>
    </citation>
    <scope>NUCLEOTIDE SEQUENCE [LARGE SCALE GENOMIC DNA]</scope>
    <source>
        <strain evidence="1 2">FP3289</strain>
    </source>
</reference>
<dbReference type="PATRIC" id="fig|45658.6.peg.595"/>
<dbReference type="OrthoDB" id="5817318at2"/>
<dbReference type="Proteomes" id="UP000095131">
    <property type="component" value="Unassembled WGS sequence"/>
</dbReference>
<dbReference type="AlphaFoldDB" id="A0A1B1NL16"/>
<dbReference type="RefSeq" id="WP_009385845.1">
    <property type="nucleotide sequence ID" value="NZ_CP016307.1"/>
</dbReference>
<dbReference type="KEGG" id="vsc:VSVS12_00631"/>
<evidence type="ECO:0000313" key="1">
    <source>
        <dbReference type="EMBL" id="ODS10226.1"/>
    </source>
</evidence>
<dbReference type="EMBL" id="MDCJ01000002">
    <property type="protein sequence ID" value="ODS10226.1"/>
    <property type="molecule type" value="Genomic_DNA"/>
</dbReference>